<feature type="compositionally biased region" description="Basic and acidic residues" evidence="3">
    <location>
        <begin position="345"/>
        <end position="367"/>
    </location>
</feature>
<dbReference type="InterPro" id="IPR052201">
    <property type="entry name" value="LRR-containing_regulator"/>
</dbReference>
<dbReference type="InterPro" id="IPR032675">
    <property type="entry name" value="LRR_dom_sf"/>
</dbReference>
<keyword evidence="1" id="KW-0677">Repeat</keyword>
<dbReference type="PANTHER" id="PTHR24111:SF0">
    <property type="entry name" value="LEUCINE-RICH REPEAT-CONTAINING PROTEIN"/>
    <property type="match status" value="1"/>
</dbReference>
<sequence>MADDEEAPQASDLSQKALRDELEKRGIKPTGFPADDIRLLQARFDQEWAAEKQERDAKRFAAQQRKQAEEAELRKRRLLERQRAEEEDAVNSDARVRFWIDLVKDNATPADTVLRVSPVATRAFAKALRDNTSLVTLDLCRCELKDDVGIELAKVLMTNASLRKVELGDNLLGPPTAAAMGEALSGNHSLTSLSLAHNALTANESDFKGVEALAQMLQRNTALTHLSLWHTGVGRDGGVALARAMGSNLTVLMLEVAPADNMALTETSALCAHLSRNRGRAESARLRAREELARKLVADKEAAERAAAESKRREEEEWIREQARLRTEARAAAAAQALIDEEAARVAREEEEIRKREEAKRKAEEGKKKGKKGKKGKKK</sequence>
<dbReference type="Pfam" id="PF13516">
    <property type="entry name" value="LRR_6"/>
    <property type="match status" value="1"/>
</dbReference>
<dbReference type="SUPFAM" id="SSF52047">
    <property type="entry name" value="RNI-like"/>
    <property type="match status" value="1"/>
</dbReference>
<evidence type="ECO:0000256" key="2">
    <source>
        <dbReference type="SAM" id="Coils"/>
    </source>
</evidence>
<evidence type="ECO:0000256" key="3">
    <source>
        <dbReference type="SAM" id="MobiDB-lite"/>
    </source>
</evidence>
<dbReference type="AlphaFoldDB" id="A0A7S1GBD9"/>
<keyword evidence="2" id="KW-0175">Coiled coil</keyword>
<organism evidence="4">
    <name type="scientific">Bicosoecida sp. CB-2014</name>
    <dbReference type="NCBI Taxonomy" id="1486930"/>
    <lineage>
        <taxon>Eukaryota</taxon>
        <taxon>Sar</taxon>
        <taxon>Stramenopiles</taxon>
        <taxon>Bigyra</taxon>
        <taxon>Opalozoa</taxon>
        <taxon>Bicosoecida</taxon>
    </lineage>
</organism>
<feature type="region of interest" description="Disordered" evidence="3">
    <location>
        <begin position="345"/>
        <end position="379"/>
    </location>
</feature>
<proteinExistence type="predicted"/>
<feature type="compositionally biased region" description="Basic residues" evidence="3">
    <location>
        <begin position="368"/>
        <end position="379"/>
    </location>
</feature>
<evidence type="ECO:0000313" key="4">
    <source>
        <dbReference type="EMBL" id="CAD8918178.1"/>
    </source>
</evidence>
<feature type="compositionally biased region" description="Basic and acidic residues" evidence="3">
    <location>
        <begin position="17"/>
        <end position="26"/>
    </location>
</feature>
<protein>
    <submittedName>
        <fullName evidence="4">Uncharacterized protein</fullName>
    </submittedName>
</protein>
<dbReference type="EMBL" id="HBFS01016957">
    <property type="protein sequence ID" value="CAD8918178.1"/>
    <property type="molecule type" value="Transcribed_RNA"/>
</dbReference>
<name>A0A7S1GBD9_9STRA</name>
<accession>A0A7S1GBD9</accession>
<reference evidence="4" key="1">
    <citation type="submission" date="2021-01" db="EMBL/GenBank/DDBJ databases">
        <authorList>
            <person name="Corre E."/>
            <person name="Pelletier E."/>
            <person name="Niang G."/>
            <person name="Scheremetjew M."/>
            <person name="Finn R."/>
            <person name="Kale V."/>
            <person name="Holt S."/>
            <person name="Cochrane G."/>
            <person name="Meng A."/>
            <person name="Brown T."/>
            <person name="Cohen L."/>
        </authorList>
    </citation>
    <scope>NUCLEOTIDE SEQUENCE</scope>
    <source>
        <strain evidence="4">Ms1</strain>
    </source>
</reference>
<dbReference type="Gene3D" id="3.80.10.10">
    <property type="entry name" value="Ribonuclease Inhibitor"/>
    <property type="match status" value="2"/>
</dbReference>
<feature type="coiled-coil region" evidence="2">
    <location>
        <begin position="61"/>
        <end position="88"/>
    </location>
</feature>
<feature type="region of interest" description="Disordered" evidence="3">
    <location>
        <begin position="1"/>
        <end position="32"/>
    </location>
</feature>
<dbReference type="PANTHER" id="PTHR24111">
    <property type="entry name" value="LEUCINE-RICH REPEAT-CONTAINING PROTEIN 34"/>
    <property type="match status" value="1"/>
</dbReference>
<dbReference type="SMART" id="SM00368">
    <property type="entry name" value="LRR_RI"/>
    <property type="match status" value="4"/>
</dbReference>
<evidence type="ECO:0000256" key="1">
    <source>
        <dbReference type="ARBA" id="ARBA00022737"/>
    </source>
</evidence>
<dbReference type="InterPro" id="IPR001611">
    <property type="entry name" value="Leu-rich_rpt"/>
</dbReference>
<gene>
    <name evidence="4" type="ORF">BSP0115_LOCUS11439</name>
</gene>